<organism evidence="3 4">
    <name type="scientific">Gymnopilus junonius</name>
    <name type="common">Spectacular rustgill mushroom</name>
    <name type="synonym">Gymnopilus spectabilis subsp. junonius</name>
    <dbReference type="NCBI Taxonomy" id="109634"/>
    <lineage>
        <taxon>Eukaryota</taxon>
        <taxon>Fungi</taxon>
        <taxon>Dikarya</taxon>
        <taxon>Basidiomycota</taxon>
        <taxon>Agaricomycotina</taxon>
        <taxon>Agaricomycetes</taxon>
        <taxon>Agaricomycetidae</taxon>
        <taxon>Agaricales</taxon>
        <taxon>Agaricineae</taxon>
        <taxon>Hymenogastraceae</taxon>
        <taxon>Gymnopilus</taxon>
    </lineage>
</organism>
<accession>A0A9P5TV88</accession>
<feature type="compositionally biased region" description="Polar residues" evidence="2">
    <location>
        <begin position="985"/>
        <end position="995"/>
    </location>
</feature>
<dbReference type="PANTHER" id="PTHR13037:SF24">
    <property type="entry name" value="POLYCOMB PROTEIN PCL-RELATED"/>
    <property type="match status" value="1"/>
</dbReference>
<dbReference type="EMBL" id="JADNYJ010000001">
    <property type="protein sequence ID" value="KAF8914386.1"/>
    <property type="molecule type" value="Genomic_DNA"/>
</dbReference>
<proteinExistence type="predicted"/>
<evidence type="ECO:0000256" key="2">
    <source>
        <dbReference type="SAM" id="MobiDB-lite"/>
    </source>
</evidence>
<feature type="compositionally biased region" description="Acidic residues" evidence="2">
    <location>
        <begin position="324"/>
        <end position="342"/>
    </location>
</feature>
<keyword evidence="4" id="KW-1185">Reference proteome</keyword>
<dbReference type="OrthoDB" id="435402at2759"/>
<evidence type="ECO:0000313" key="3">
    <source>
        <dbReference type="EMBL" id="KAF8914386.1"/>
    </source>
</evidence>
<feature type="compositionally biased region" description="Basic and acidic residues" evidence="2">
    <location>
        <begin position="148"/>
        <end position="160"/>
    </location>
</feature>
<reference evidence="3" key="1">
    <citation type="submission" date="2020-11" db="EMBL/GenBank/DDBJ databases">
        <authorList>
            <consortium name="DOE Joint Genome Institute"/>
            <person name="Ahrendt S."/>
            <person name="Riley R."/>
            <person name="Andreopoulos W."/>
            <person name="LaButti K."/>
            <person name="Pangilinan J."/>
            <person name="Ruiz-duenas F.J."/>
            <person name="Barrasa J.M."/>
            <person name="Sanchez-Garcia M."/>
            <person name="Camarero S."/>
            <person name="Miyauchi S."/>
            <person name="Serrano A."/>
            <person name="Linde D."/>
            <person name="Babiker R."/>
            <person name="Drula E."/>
            <person name="Ayuso-Fernandez I."/>
            <person name="Pacheco R."/>
            <person name="Padilla G."/>
            <person name="Ferreira P."/>
            <person name="Barriuso J."/>
            <person name="Kellner H."/>
            <person name="Castanera R."/>
            <person name="Alfaro M."/>
            <person name="Ramirez L."/>
            <person name="Pisabarro A.G."/>
            <person name="Kuo A."/>
            <person name="Tritt A."/>
            <person name="Lipzen A."/>
            <person name="He G."/>
            <person name="Yan M."/>
            <person name="Ng V."/>
            <person name="Cullen D."/>
            <person name="Martin F."/>
            <person name="Rosso M.-N."/>
            <person name="Henrissat B."/>
            <person name="Hibbett D."/>
            <person name="Martinez A.T."/>
            <person name="Grigoriev I.V."/>
        </authorList>
    </citation>
    <scope>NUCLEOTIDE SEQUENCE</scope>
    <source>
        <strain evidence="3">AH 44721</strain>
    </source>
</reference>
<evidence type="ECO:0000313" key="4">
    <source>
        <dbReference type="Proteomes" id="UP000724874"/>
    </source>
</evidence>
<dbReference type="Proteomes" id="UP000724874">
    <property type="component" value="Unassembled WGS sequence"/>
</dbReference>
<feature type="compositionally biased region" description="Acidic residues" evidence="2">
    <location>
        <begin position="114"/>
        <end position="129"/>
    </location>
</feature>
<feature type="compositionally biased region" description="Basic residues" evidence="2">
    <location>
        <begin position="133"/>
        <end position="143"/>
    </location>
</feature>
<feature type="region of interest" description="Disordered" evidence="2">
    <location>
        <begin position="1"/>
        <end position="55"/>
    </location>
</feature>
<protein>
    <submittedName>
        <fullName evidence="3">Uncharacterized protein</fullName>
    </submittedName>
</protein>
<gene>
    <name evidence="3" type="ORF">CPB84DRAFT_1742154</name>
</gene>
<name>A0A9P5TV88_GYMJU</name>
<feature type="compositionally biased region" description="Acidic residues" evidence="2">
    <location>
        <begin position="855"/>
        <end position="867"/>
    </location>
</feature>
<feature type="region of interest" description="Disordered" evidence="2">
    <location>
        <begin position="97"/>
        <end position="160"/>
    </location>
</feature>
<keyword evidence="1" id="KW-0945">Host-virus interaction</keyword>
<feature type="region of interest" description="Disordered" evidence="2">
    <location>
        <begin position="828"/>
        <end position="880"/>
    </location>
</feature>
<feature type="compositionally biased region" description="Acidic residues" evidence="2">
    <location>
        <begin position="256"/>
        <end position="269"/>
    </location>
</feature>
<dbReference type="AlphaFoldDB" id="A0A9P5TV88"/>
<dbReference type="PANTHER" id="PTHR13037">
    <property type="entry name" value="FORMIN"/>
    <property type="match status" value="1"/>
</dbReference>
<comment type="caution">
    <text evidence="3">The sequence shown here is derived from an EMBL/GenBank/DDBJ whole genome shotgun (WGS) entry which is preliminary data.</text>
</comment>
<sequence length="1071" mass="117128">MSDPPPAAVITDNSNTPIPISIPPPESTQPESTQPEPESTTPAFHFPPFPAAPEGISILPFSQFKEHGIQIFTDPDTGVEIDGLGIPTVRLRVAHNTDARKTKAPPGSKAADIVDGDEDGEEGDGEDGDGGQGKKKKKKKKKAGGVGKGEKGKGPIDYRTIKDPIERAQEQKRQQLLLFAKKVWWEQWEEGEDLRQGRIYDTNLSPTDRIHMAATEFRTGRIWPPSSSRLRYLWDQFRLYIGLLGSTPVWIRTDLQGEDDNEDDDDDASSDFGSAPPDSPIQVKGYAGEDPRVAGSTYTESRRRKKATVESDSEDEFPRARYSDEEEPEPEPEPEEEEEDKEADSPSRRPPQPPKHKRIPPRPPYALYNIRPIPIASQAHVPLLLSLASSQRQSKLLSFLFSPSLSIKIFLSSYMHLQGLIYSHIHLTSLPRLVAFFLEFLVRVRALPELGRELRAAVHIARRAVEEVPKTGWLCRSFPDVVGRGCKGVWGMRWVQEVWVIPEEMRDGVGVGAEGGEEGQETETKEEAMRRFEAELRAENVQLMPADPADLGIPPDTDNDESSTSLSSVQEEDENVLDISADDVEGDIGIQIMSPTSPGYVEPLESAVGEGGFIEEVLDVKEMKEGKSVRVEVEDISISKGNEGIVKPAKGTRENASSAQPQAGAEPEPTLLPTEGQQQPKHTPDAPNWAIAPDDDPPNPTDTSYPDTLPTDWSHPNGPSDPTPAQQKAVMDAWFGPPTQPLLPILGPMSVFPLCFEPGGEKAPVGVVERSMRRVKEVVGAGEEKATERLRERGWRMRGVEEDLVDKFARVTLEVWKEWEEVDAGCSGEYRTPQVQGPGPLPSSSSLPASSAAAEDVEEEEKTEEDPSPSALEHEVSEIQRRRAKYAHDALKDDVTLLVDPRVAENISVGMGLAGTWVQLVPTINPFDIWEKPKAGARGRGRGRGGRGGRGGGGGGRGAAGGEGGRGGRGRGRGRGGAPVVSGEGENTQGQSQAQESKKDQQDQPRSPTFWYVEEIFMVVPSFWTVGEPEEDLGQALADALAERGEDGDLRLALDDMAAVAGEVEMVMERD</sequence>
<feature type="region of interest" description="Disordered" evidence="2">
    <location>
        <begin position="546"/>
        <end position="574"/>
    </location>
</feature>
<feature type="region of interest" description="Disordered" evidence="2">
    <location>
        <begin position="931"/>
        <end position="1007"/>
    </location>
</feature>
<feature type="compositionally biased region" description="Gly residues" evidence="2">
    <location>
        <begin position="948"/>
        <end position="967"/>
    </location>
</feature>
<feature type="compositionally biased region" description="Low complexity" evidence="2">
    <location>
        <begin position="28"/>
        <end position="44"/>
    </location>
</feature>
<feature type="region of interest" description="Disordered" evidence="2">
    <location>
        <begin position="256"/>
        <end position="363"/>
    </location>
</feature>
<evidence type="ECO:0000256" key="1">
    <source>
        <dbReference type="ARBA" id="ARBA00022581"/>
    </source>
</evidence>
<feature type="compositionally biased region" description="Basic residues" evidence="2">
    <location>
        <begin position="935"/>
        <end position="947"/>
    </location>
</feature>
<feature type="compositionally biased region" description="Low complexity" evidence="2">
    <location>
        <begin position="842"/>
        <end position="854"/>
    </location>
</feature>
<feature type="region of interest" description="Disordered" evidence="2">
    <location>
        <begin position="643"/>
        <end position="726"/>
    </location>
</feature>